<feature type="transmembrane region" description="Helical" evidence="5">
    <location>
        <begin position="394"/>
        <end position="411"/>
    </location>
</feature>
<dbReference type="InterPro" id="IPR051533">
    <property type="entry name" value="WaaL-like"/>
</dbReference>
<comment type="subcellular location">
    <subcellularLocation>
        <location evidence="1">Membrane</location>
        <topology evidence="1">Multi-pass membrane protein</topology>
    </subcellularLocation>
</comment>
<evidence type="ECO:0000313" key="7">
    <source>
        <dbReference type="EMBL" id="KTS94337.1"/>
    </source>
</evidence>
<keyword evidence="7" id="KW-0436">Ligase</keyword>
<dbReference type="Proteomes" id="UP000072520">
    <property type="component" value="Unassembled WGS sequence"/>
</dbReference>
<keyword evidence="2 5" id="KW-0812">Transmembrane</keyword>
<organism evidence="7 8">
    <name type="scientific">Pantoea stewartii</name>
    <dbReference type="NCBI Taxonomy" id="66269"/>
    <lineage>
        <taxon>Bacteria</taxon>
        <taxon>Pseudomonadati</taxon>
        <taxon>Pseudomonadota</taxon>
        <taxon>Gammaproteobacteria</taxon>
        <taxon>Enterobacterales</taxon>
        <taxon>Erwiniaceae</taxon>
        <taxon>Pantoea</taxon>
    </lineage>
</organism>
<evidence type="ECO:0000256" key="4">
    <source>
        <dbReference type="ARBA" id="ARBA00023136"/>
    </source>
</evidence>
<dbReference type="PANTHER" id="PTHR37422:SF17">
    <property type="entry name" value="O-ANTIGEN LIGASE"/>
    <property type="match status" value="1"/>
</dbReference>
<feature type="transmembrane region" description="Helical" evidence="5">
    <location>
        <begin position="191"/>
        <end position="208"/>
    </location>
</feature>
<dbReference type="Pfam" id="PF04932">
    <property type="entry name" value="Wzy_C"/>
    <property type="match status" value="1"/>
</dbReference>
<dbReference type="EMBL" id="LDSI01000028">
    <property type="protein sequence ID" value="KTS94337.1"/>
    <property type="molecule type" value="Genomic_DNA"/>
</dbReference>
<keyword evidence="4 5" id="KW-0472">Membrane</keyword>
<feature type="transmembrane region" description="Helical" evidence="5">
    <location>
        <begin position="68"/>
        <end position="88"/>
    </location>
</feature>
<dbReference type="RefSeq" id="WP_058709097.1">
    <property type="nucleotide sequence ID" value="NZ_LDSI01000028.1"/>
</dbReference>
<feature type="transmembrane region" description="Helical" evidence="5">
    <location>
        <begin position="42"/>
        <end position="61"/>
    </location>
</feature>
<evidence type="ECO:0000256" key="2">
    <source>
        <dbReference type="ARBA" id="ARBA00022692"/>
    </source>
</evidence>
<feature type="transmembrane region" description="Helical" evidence="5">
    <location>
        <begin position="340"/>
        <end position="364"/>
    </location>
</feature>
<evidence type="ECO:0000259" key="6">
    <source>
        <dbReference type="Pfam" id="PF04932"/>
    </source>
</evidence>
<dbReference type="PANTHER" id="PTHR37422">
    <property type="entry name" value="TEICHURONIC ACID BIOSYNTHESIS PROTEIN TUAE"/>
    <property type="match status" value="1"/>
</dbReference>
<gene>
    <name evidence="7" type="ORF">RSA13_18790</name>
</gene>
<feature type="transmembrane region" description="Helical" evidence="5">
    <location>
        <begin position="12"/>
        <end position="30"/>
    </location>
</feature>
<feature type="domain" description="O-antigen ligase-related" evidence="6">
    <location>
        <begin position="196"/>
        <end position="352"/>
    </location>
</feature>
<evidence type="ECO:0000256" key="3">
    <source>
        <dbReference type="ARBA" id="ARBA00022989"/>
    </source>
</evidence>
<name>A0AB34V9R6_9GAMM</name>
<comment type="caution">
    <text evidence="7">The sequence shown here is derived from an EMBL/GenBank/DDBJ whole genome shotgun (WGS) entry which is preliminary data.</text>
</comment>
<dbReference type="GO" id="GO:0016874">
    <property type="term" value="F:ligase activity"/>
    <property type="evidence" value="ECO:0007669"/>
    <property type="project" value="UniProtKB-KW"/>
</dbReference>
<accession>A0AB34V9R6</accession>
<feature type="transmembrane region" description="Helical" evidence="5">
    <location>
        <begin position="238"/>
        <end position="258"/>
    </location>
</feature>
<sequence length="418" mass="46522">MRTDYLILKKEAFGRTINTLIFIGCIFAFITSPFGGSLGRNVFYLTSYLSFLVVIFNLKLYFVNKRNLILPGAFFAVGIISIIWTVMYKQPGDFIGLYRQYQSTGRLQIAAAFILLVTLNEKKALQKNTVIAAILCGLVVNGYAIYQGIYLHIPRVELNFDRATVAAYIITAVNLVFTKAVLLLKSRHRILLFLAAFTFSYAAIVLTGTRAAMLAYPVLTLIIVLMSTHIISRRHKIILFTLVPVMIALSAAIFHNVIALRIQQFNEDIAHMHEQTGENSIISRLSMQTVAFRTGSEAIWGESAEQRAEEAKAIVAKEPALYGALTYLTVHMHNEVMETFSIKGILGVLALIGLYFCLLCNALLPYRNPALLAVTISLITYGLSDVIFFSTEGTLIYCLAVIMSILLIKTSDGLQETE</sequence>
<feature type="transmembrane region" description="Helical" evidence="5">
    <location>
        <begin position="131"/>
        <end position="153"/>
    </location>
</feature>
<dbReference type="InterPro" id="IPR007016">
    <property type="entry name" value="O-antigen_ligase-rel_domated"/>
</dbReference>
<evidence type="ECO:0000313" key="8">
    <source>
        <dbReference type="Proteomes" id="UP000072520"/>
    </source>
</evidence>
<dbReference type="AlphaFoldDB" id="A0AB34V9R6"/>
<keyword evidence="3 5" id="KW-1133">Transmembrane helix</keyword>
<feature type="transmembrane region" description="Helical" evidence="5">
    <location>
        <begin position="100"/>
        <end position="119"/>
    </location>
</feature>
<protein>
    <submittedName>
        <fullName evidence="7">Ligase</fullName>
    </submittedName>
</protein>
<feature type="transmembrane region" description="Helical" evidence="5">
    <location>
        <begin position="165"/>
        <end position="184"/>
    </location>
</feature>
<proteinExistence type="predicted"/>
<evidence type="ECO:0000256" key="1">
    <source>
        <dbReference type="ARBA" id="ARBA00004141"/>
    </source>
</evidence>
<dbReference type="GO" id="GO:0016020">
    <property type="term" value="C:membrane"/>
    <property type="evidence" value="ECO:0007669"/>
    <property type="project" value="UniProtKB-SubCell"/>
</dbReference>
<reference evidence="7 8" key="1">
    <citation type="journal article" date="2016" name="Front. Microbiol.">
        <title>Genomic Resource of Rice Seed Associated Bacteria.</title>
        <authorList>
            <person name="Midha S."/>
            <person name="Bansal K."/>
            <person name="Sharma S."/>
            <person name="Kumar N."/>
            <person name="Patil P.P."/>
            <person name="Chaudhry V."/>
            <person name="Patil P.B."/>
        </authorList>
    </citation>
    <scope>NUCLEOTIDE SEQUENCE [LARGE SCALE GENOMIC DNA]</scope>
    <source>
        <strain evidence="7 8">RSA13</strain>
    </source>
</reference>
<evidence type="ECO:0000256" key="5">
    <source>
        <dbReference type="SAM" id="Phobius"/>
    </source>
</evidence>